<dbReference type="STRING" id="553973.CLOHYLEM_04361"/>
<protein>
    <submittedName>
        <fullName evidence="2">Aminotransferase, class V</fullName>
    </submittedName>
</protein>
<name>C0BX27_9FIRM</name>
<dbReference type="RefSeq" id="WP_006441695.1">
    <property type="nucleotide sequence ID" value="NZ_CP036524.1"/>
</dbReference>
<dbReference type="GO" id="GO:0008483">
    <property type="term" value="F:transaminase activity"/>
    <property type="evidence" value="ECO:0007669"/>
    <property type="project" value="UniProtKB-KW"/>
</dbReference>
<sequence length="483" mass="53093">MKKFYTAADVNFSASKGEQVIYINPGDVVTSIAREEAEKKGIRFAAGEAAAAPAGIPQPAAVRPAPAPAAAPVYQPAPAAAPAASYSYPQVKALPYKGLLSEAEIDRWREDFPILRSVAHLGNCSQSAQSKQVLAGIQRYLDNWGSVGMDWDSWMEEIDLAKAEFAKLIGAEPDEIAIASSVSDLVSSVANSLDYTGRRKKVVVTDMEFPTVDYIWLANQRHGAKVDFVSVNENHEIDINEYERYIDEDTLLTSITQVYYLNGFKQDIKAIADIAHRKGSLILVDAYQCLGTEPLNVKEMNIDILVSGCLKYLFGIPGVAFMYVNKNLIQELKPSVTGWFGQTNPFLFQTRYLDWANKTSRFDTGTPPVLTAYAARAGLEIINEVTVPKIKDRIDMLSAHALNGVAARGLKTISPFDVSKKGGTTAIVCCDKVDSHTMEKLLRDRNVIGSGRGDVIRIAPHFYTKPEEIDYALDCIKDILEGR</sequence>
<feature type="domain" description="Aminotransferase class V" evidence="1">
    <location>
        <begin position="130"/>
        <end position="448"/>
    </location>
</feature>
<dbReference type="Gene3D" id="3.90.1150.10">
    <property type="entry name" value="Aspartate Aminotransferase, domain 1"/>
    <property type="match status" value="1"/>
</dbReference>
<accession>C0BX27</accession>
<reference evidence="2" key="2">
    <citation type="submission" date="2013-06" db="EMBL/GenBank/DDBJ databases">
        <title>Draft genome sequence of Clostridium hylemonae (DSM 15053).</title>
        <authorList>
            <person name="Sudarsanam P."/>
            <person name="Ley R."/>
            <person name="Guruge J."/>
            <person name="Turnbaugh P.J."/>
            <person name="Mahowald M."/>
            <person name="Liep D."/>
            <person name="Gordon J."/>
        </authorList>
    </citation>
    <scope>NUCLEOTIDE SEQUENCE</scope>
    <source>
        <strain evidence="2">DSM 15053</strain>
    </source>
</reference>
<dbReference type="InterPro" id="IPR000192">
    <property type="entry name" value="Aminotrans_V_dom"/>
</dbReference>
<reference evidence="2" key="1">
    <citation type="submission" date="2009-02" db="EMBL/GenBank/DDBJ databases">
        <authorList>
            <person name="Fulton L."/>
            <person name="Clifton S."/>
            <person name="Fulton B."/>
            <person name="Xu J."/>
            <person name="Minx P."/>
            <person name="Pepin K.H."/>
            <person name="Johnson M."/>
            <person name="Bhonagiri V."/>
            <person name="Nash W.E."/>
            <person name="Mardis E.R."/>
            <person name="Wilson R.K."/>
        </authorList>
    </citation>
    <scope>NUCLEOTIDE SEQUENCE [LARGE SCALE GENOMIC DNA]</scope>
    <source>
        <strain evidence="2">DSM 15053</strain>
    </source>
</reference>
<proteinExistence type="predicted"/>
<keyword evidence="2" id="KW-0032">Aminotransferase</keyword>
<dbReference type="AlphaFoldDB" id="C0BX27"/>
<dbReference type="OrthoDB" id="9804366at2"/>
<dbReference type="HOGENOM" id="CLU_003433_2_1_9"/>
<dbReference type="SUPFAM" id="SSF53383">
    <property type="entry name" value="PLP-dependent transferases"/>
    <property type="match status" value="1"/>
</dbReference>
<keyword evidence="2" id="KW-0808">Transferase</keyword>
<dbReference type="PANTHER" id="PTHR43586">
    <property type="entry name" value="CYSTEINE DESULFURASE"/>
    <property type="match status" value="1"/>
</dbReference>
<dbReference type="Proteomes" id="UP000004893">
    <property type="component" value="Unassembled WGS sequence"/>
</dbReference>
<dbReference type="eggNOG" id="COG0520">
    <property type="taxonomic scope" value="Bacteria"/>
</dbReference>
<dbReference type="InterPro" id="IPR015424">
    <property type="entry name" value="PyrdxlP-dep_Trfase"/>
</dbReference>
<evidence type="ECO:0000259" key="1">
    <source>
        <dbReference type="Pfam" id="PF00266"/>
    </source>
</evidence>
<evidence type="ECO:0000313" key="3">
    <source>
        <dbReference type="Proteomes" id="UP000004893"/>
    </source>
</evidence>
<comment type="caution">
    <text evidence="2">The sequence shown here is derived from an EMBL/GenBank/DDBJ whole genome shotgun (WGS) entry which is preliminary data.</text>
</comment>
<dbReference type="EMBL" id="ABYI02000007">
    <property type="protein sequence ID" value="EEG75625.1"/>
    <property type="molecule type" value="Genomic_DNA"/>
</dbReference>
<keyword evidence="3" id="KW-1185">Reference proteome</keyword>
<dbReference type="InterPro" id="IPR015422">
    <property type="entry name" value="PyrdxlP-dep_Trfase_small"/>
</dbReference>
<dbReference type="Gene3D" id="3.40.640.10">
    <property type="entry name" value="Type I PLP-dependent aspartate aminotransferase-like (Major domain)"/>
    <property type="match status" value="1"/>
</dbReference>
<evidence type="ECO:0000313" key="2">
    <source>
        <dbReference type="EMBL" id="EEG75625.1"/>
    </source>
</evidence>
<dbReference type="Pfam" id="PF00266">
    <property type="entry name" value="Aminotran_5"/>
    <property type="match status" value="1"/>
</dbReference>
<organism evidence="2 3">
    <name type="scientific">[Clostridium] hylemonae DSM 15053</name>
    <dbReference type="NCBI Taxonomy" id="553973"/>
    <lineage>
        <taxon>Bacteria</taxon>
        <taxon>Bacillati</taxon>
        <taxon>Bacillota</taxon>
        <taxon>Clostridia</taxon>
        <taxon>Lachnospirales</taxon>
        <taxon>Lachnospiraceae</taxon>
    </lineage>
</organism>
<dbReference type="PANTHER" id="PTHR43586:SF15">
    <property type="entry name" value="BLR3095 PROTEIN"/>
    <property type="match status" value="1"/>
</dbReference>
<dbReference type="InterPro" id="IPR015421">
    <property type="entry name" value="PyrdxlP-dep_Trfase_major"/>
</dbReference>
<gene>
    <name evidence="2" type="ORF">CLOHYLEM_04361</name>
</gene>